<keyword evidence="3" id="KW-1185">Reference proteome</keyword>
<dbReference type="Proteomes" id="UP000233551">
    <property type="component" value="Unassembled WGS sequence"/>
</dbReference>
<reference evidence="2 3" key="1">
    <citation type="submission" date="2017-11" db="EMBL/GenBank/DDBJ databases">
        <title>De-novo sequencing of pomegranate (Punica granatum L.) genome.</title>
        <authorList>
            <person name="Akparov Z."/>
            <person name="Amiraslanov A."/>
            <person name="Hajiyeva S."/>
            <person name="Abbasov M."/>
            <person name="Kaur K."/>
            <person name="Hamwieh A."/>
            <person name="Solovyev V."/>
            <person name="Salamov A."/>
            <person name="Braich B."/>
            <person name="Kosarev P."/>
            <person name="Mahmoud A."/>
            <person name="Hajiyev E."/>
            <person name="Babayeva S."/>
            <person name="Izzatullayeva V."/>
            <person name="Mammadov A."/>
            <person name="Mammadov A."/>
            <person name="Sharifova S."/>
            <person name="Ojaghi J."/>
            <person name="Eynullazada K."/>
            <person name="Bayramov B."/>
            <person name="Abdulazimova A."/>
            <person name="Shahmuradov I."/>
        </authorList>
    </citation>
    <scope>NUCLEOTIDE SEQUENCE [LARGE SCALE GENOMIC DNA]</scope>
    <source>
        <strain evidence="3">cv. AG2017</strain>
        <tissue evidence="2">Leaf</tissue>
    </source>
</reference>
<dbReference type="EMBL" id="PGOL01001845">
    <property type="protein sequence ID" value="PKI53632.1"/>
    <property type="molecule type" value="Genomic_DNA"/>
</dbReference>
<feature type="transmembrane region" description="Helical" evidence="1">
    <location>
        <begin position="99"/>
        <end position="119"/>
    </location>
</feature>
<keyword evidence="1" id="KW-0812">Transmembrane</keyword>
<comment type="caution">
    <text evidence="2">The sequence shown here is derived from an EMBL/GenBank/DDBJ whole genome shotgun (WGS) entry which is preliminary data.</text>
</comment>
<evidence type="ECO:0000313" key="2">
    <source>
        <dbReference type="EMBL" id="PKI53632.1"/>
    </source>
</evidence>
<sequence length="126" mass="14439">MTGCGSYVRKGHFAVYVGETIKNRFALRNCLHPFPALHGKCGLQCVKPTRPIRCGPRLKPEDITNPNSWRNPVRTAGNGLAVQGWKFPRKGRMHLGRRVRMLFTFWARIIIICKGISLLPNWRKKD</sequence>
<evidence type="ECO:0000256" key="1">
    <source>
        <dbReference type="SAM" id="Phobius"/>
    </source>
</evidence>
<protein>
    <submittedName>
        <fullName evidence="2">Uncharacterized protein</fullName>
    </submittedName>
</protein>
<keyword evidence="1" id="KW-0472">Membrane</keyword>
<organism evidence="2 3">
    <name type="scientific">Punica granatum</name>
    <name type="common">Pomegranate</name>
    <dbReference type="NCBI Taxonomy" id="22663"/>
    <lineage>
        <taxon>Eukaryota</taxon>
        <taxon>Viridiplantae</taxon>
        <taxon>Streptophyta</taxon>
        <taxon>Embryophyta</taxon>
        <taxon>Tracheophyta</taxon>
        <taxon>Spermatophyta</taxon>
        <taxon>Magnoliopsida</taxon>
        <taxon>eudicotyledons</taxon>
        <taxon>Gunneridae</taxon>
        <taxon>Pentapetalae</taxon>
        <taxon>rosids</taxon>
        <taxon>malvids</taxon>
        <taxon>Myrtales</taxon>
        <taxon>Lythraceae</taxon>
        <taxon>Punica</taxon>
    </lineage>
</organism>
<dbReference type="AlphaFoldDB" id="A0A2I0JBK5"/>
<name>A0A2I0JBK5_PUNGR</name>
<keyword evidence="1" id="KW-1133">Transmembrane helix</keyword>
<accession>A0A2I0JBK5</accession>
<proteinExistence type="predicted"/>
<gene>
    <name evidence="2" type="ORF">CRG98_025965</name>
</gene>
<evidence type="ECO:0000313" key="3">
    <source>
        <dbReference type="Proteomes" id="UP000233551"/>
    </source>
</evidence>